<evidence type="ECO:0000313" key="2">
    <source>
        <dbReference type="Proteomes" id="UP001367508"/>
    </source>
</evidence>
<comment type="caution">
    <text evidence="1">The sequence shown here is derived from an EMBL/GenBank/DDBJ whole genome shotgun (WGS) entry which is preliminary data.</text>
</comment>
<sequence length="83" mass="9559">MARHFPLSQSPEVRCIPCGFCLQSQCSVLWQHGEHPTQGLPQWLQSPGYSSLAMRFDPDPKAQSWSRFCWTCVYYDAIHPMLS</sequence>
<keyword evidence="2" id="KW-1185">Reference proteome</keyword>
<reference evidence="1 2" key="1">
    <citation type="submission" date="2024-01" db="EMBL/GenBank/DDBJ databases">
        <title>The genomes of 5 underutilized Papilionoideae crops provide insights into root nodulation and disease resistanc.</title>
        <authorList>
            <person name="Jiang F."/>
        </authorList>
    </citation>
    <scope>NUCLEOTIDE SEQUENCE [LARGE SCALE GENOMIC DNA]</scope>
    <source>
        <strain evidence="1">LVBAO_FW01</strain>
        <tissue evidence="1">Leaves</tissue>
    </source>
</reference>
<organism evidence="1 2">
    <name type="scientific">Canavalia gladiata</name>
    <name type="common">Sword bean</name>
    <name type="synonym">Dolichos gladiatus</name>
    <dbReference type="NCBI Taxonomy" id="3824"/>
    <lineage>
        <taxon>Eukaryota</taxon>
        <taxon>Viridiplantae</taxon>
        <taxon>Streptophyta</taxon>
        <taxon>Embryophyta</taxon>
        <taxon>Tracheophyta</taxon>
        <taxon>Spermatophyta</taxon>
        <taxon>Magnoliopsida</taxon>
        <taxon>eudicotyledons</taxon>
        <taxon>Gunneridae</taxon>
        <taxon>Pentapetalae</taxon>
        <taxon>rosids</taxon>
        <taxon>fabids</taxon>
        <taxon>Fabales</taxon>
        <taxon>Fabaceae</taxon>
        <taxon>Papilionoideae</taxon>
        <taxon>50 kb inversion clade</taxon>
        <taxon>NPAAA clade</taxon>
        <taxon>indigoferoid/millettioid clade</taxon>
        <taxon>Phaseoleae</taxon>
        <taxon>Canavalia</taxon>
    </lineage>
</organism>
<name>A0AAN9L462_CANGL</name>
<proteinExistence type="predicted"/>
<gene>
    <name evidence="1" type="ORF">VNO77_23003</name>
</gene>
<dbReference type="EMBL" id="JAYMYQ010000005">
    <property type="protein sequence ID" value="KAK7328874.1"/>
    <property type="molecule type" value="Genomic_DNA"/>
</dbReference>
<protein>
    <submittedName>
        <fullName evidence="1">Uncharacterized protein</fullName>
    </submittedName>
</protein>
<dbReference type="AlphaFoldDB" id="A0AAN9L462"/>
<accession>A0AAN9L462</accession>
<evidence type="ECO:0000313" key="1">
    <source>
        <dbReference type="EMBL" id="KAK7328874.1"/>
    </source>
</evidence>
<dbReference type="Proteomes" id="UP001367508">
    <property type="component" value="Unassembled WGS sequence"/>
</dbReference>